<comment type="caution">
    <text evidence="1">The sequence shown here is derived from an EMBL/GenBank/DDBJ whole genome shotgun (WGS) entry which is preliminary data.</text>
</comment>
<evidence type="ECO:0000313" key="2">
    <source>
        <dbReference type="Proteomes" id="UP000028534"/>
    </source>
</evidence>
<sequence>MGSDPHALSFLNLHIVCDGKGRPLVALLSKSHMSDYKVAALMLDALLRAKALFGD</sequence>
<organism evidence="1 2">
    <name type="scientific">Sphingobium yanoikuyae</name>
    <name type="common">Sphingomonas yanoikuyae</name>
    <dbReference type="NCBI Taxonomy" id="13690"/>
    <lineage>
        <taxon>Bacteria</taxon>
        <taxon>Pseudomonadati</taxon>
        <taxon>Pseudomonadota</taxon>
        <taxon>Alphaproteobacteria</taxon>
        <taxon>Sphingomonadales</taxon>
        <taxon>Sphingomonadaceae</taxon>
        <taxon>Sphingobium</taxon>
    </lineage>
</organism>
<evidence type="ECO:0000313" key="1">
    <source>
        <dbReference type="EMBL" id="KEZ12084.1"/>
    </source>
</evidence>
<accession>A0A084E292</accession>
<dbReference type="AlphaFoldDB" id="A0A084E292"/>
<name>A0A084E292_SPHYA</name>
<dbReference type="EMBL" id="JGVR01000074">
    <property type="protein sequence ID" value="KEZ12084.1"/>
    <property type="molecule type" value="Genomic_DNA"/>
</dbReference>
<gene>
    <name evidence="1" type="ORF">CP98_05211</name>
</gene>
<dbReference type="Proteomes" id="UP000028534">
    <property type="component" value="Unassembled WGS sequence"/>
</dbReference>
<proteinExistence type="predicted"/>
<dbReference type="PATRIC" id="fig|13690.10.peg.5396"/>
<protein>
    <submittedName>
        <fullName evidence="1">Transposase, IS4 family</fullName>
    </submittedName>
</protein>
<reference evidence="1 2" key="1">
    <citation type="submission" date="2014-03" db="EMBL/GenBank/DDBJ databases">
        <title>Genome sequence of Sphingobium yanoikuyae B1.</title>
        <authorList>
            <person name="Gan H.M."/>
            <person name="Gan H.Y."/>
            <person name="Savka M.A."/>
        </authorList>
    </citation>
    <scope>NUCLEOTIDE SEQUENCE [LARGE SCALE GENOMIC DNA]</scope>
    <source>
        <strain evidence="1 2">B1</strain>
    </source>
</reference>